<name>A0A368XK51_9BURK</name>
<comment type="caution">
    <text evidence="1">The sequence shown here is derived from an EMBL/GenBank/DDBJ whole genome shotgun (WGS) entry which is preliminary data.</text>
</comment>
<sequence>MPAARTPPRDDALAGLKYGLLLGCAVLALVLPPAGTRQAAVAAMAPHARLALQAPGSTLPHADAAPRLADLRGEEASEAVRRVADWVTDSGDHQGLHFVILDKRNAKVFLFRPDGSLRAATPVLLGSAPGDHTVEGVGGKPIHAVLPEERTTPAGRFVAQAGRNTTPEDVVWVDYAAAVSMHRVRATDPRERRLERLASPGVEDNRISYGCINMPVAFFENELWPVFQHSRGIVYVLPEQLPLQQVFAALYAPGERHAGLR</sequence>
<dbReference type="Proteomes" id="UP000252884">
    <property type="component" value="Unassembled WGS sequence"/>
</dbReference>
<gene>
    <name evidence="1" type="ORF">DES41_109279</name>
</gene>
<dbReference type="EMBL" id="QPJK01000009">
    <property type="protein sequence ID" value="RCW67556.1"/>
    <property type="molecule type" value="Genomic_DNA"/>
</dbReference>
<reference evidence="1 2" key="1">
    <citation type="submission" date="2018-07" db="EMBL/GenBank/DDBJ databases">
        <title>Genomic Encyclopedia of Type Strains, Phase IV (KMG-IV): sequencing the most valuable type-strain genomes for metagenomic binning, comparative biology and taxonomic classification.</title>
        <authorList>
            <person name="Goeker M."/>
        </authorList>
    </citation>
    <scope>NUCLEOTIDE SEQUENCE [LARGE SCALE GENOMIC DNA]</scope>
    <source>
        <strain evidence="1 2">DSM 21634</strain>
    </source>
</reference>
<evidence type="ECO:0008006" key="3">
    <source>
        <dbReference type="Google" id="ProtNLM"/>
    </source>
</evidence>
<dbReference type="AlphaFoldDB" id="A0A368XK51"/>
<evidence type="ECO:0000313" key="1">
    <source>
        <dbReference type="EMBL" id="RCW67556.1"/>
    </source>
</evidence>
<dbReference type="RefSeq" id="WP_114471051.1">
    <property type="nucleotide sequence ID" value="NZ_QPJK01000009.1"/>
</dbReference>
<organism evidence="1 2">
    <name type="scientific">Pseudorhodoferax soli</name>
    <dbReference type="NCBI Taxonomy" id="545864"/>
    <lineage>
        <taxon>Bacteria</taxon>
        <taxon>Pseudomonadati</taxon>
        <taxon>Pseudomonadota</taxon>
        <taxon>Betaproteobacteria</taxon>
        <taxon>Burkholderiales</taxon>
        <taxon>Comamonadaceae</taxon>
    </lineage>
</organism>
<dbReference type="OrthoDB" id="7202732at2"/>
<protein>
    <recommendedName>
        <fullName evidence="3">L,D-transpeptidase-like protein</fullName>
    </recommendedName>
</protein>
<accession>A0A368XK51</accession>
<keyword evidence="2" id="KW-1185">Reference proteome</keyword>
<proteinExistence type="predicted"/>
<evidence type="ECO:0000313" key="2">
    <source>
        <dbReference type="Proteomes" id="UP000252884"/>
    </source>
</evidence>